<dbReference type="SUPFAM" id="SSF52540">
    <property type="entry name" value="P-loop containing nucleoside triphosphate hydrolases"/>
    <property type="match status" value="1"/>
</dbReference>
<dbReference type="PROSITE" id="PS51192">
    <property type="entry name" value="HELICASE_ATP_BIND_1"/>
    <property type="match status" value="1"/>
</dbReference>
<dbReference type="InterPro" id="IPR027417">
    <property type="entry name" value="P-loop_NTPase"/>
</dbReference>
<feature type="domain" description="Helicase C-terminal" evidence="7">
    <location>
        <begin position="484"/>
        <end position="640"/>
    </location>
</feature>
<reference evidence="8" key="2">
    <citation type="journal article" date="2023" name="BMC Genomics">
        <title>Pest status, molecular evolution, and epigenetic factors derived from the genome assembly of Frankliniella fusca, a thysanopteran phytovirus vector.</title>
        <authorList>
            <person name="Catto M.A."/>
            <person name="Labadie P.E."/>
            <person name="Jacobson A.L."/>
            <person name="Kennedy G.G."/>
            <person name="Srinivasan R."/>
            <person name="Hunt B.G."/>
        </authorList>
    </citation>
    <scope>NUCLEOTIDE SEQUENCE</scope>
    <source>
        <strain evidence="8">PL_HMW_Pooled</strain>
    </source>
</reference>
<feature type="compositionally biased region" description="Pro residues" evidence="5">
    <location>
        <begin position="380"/>
        <end position="389"/>
    </location>
</feature>
<feature type="non-terminal residue" evidence="8">
    <location>
        <position position="1"/>
    </location>
</feature>
<feature type="compositionally biased region" description="Low complexity" evidence="5">
    <location>
        <begin position="93"/>
        <end position="107"/>
    </location>
</feature>
<dbReference type="PANTHER" id="PTHR47961:SF6">
    <property type="entry name" value="DNA-DIRECTED DNA POLYMERASE"/>
    <property type="match status" value="1"/>
</dbReference>
<feature type="region of interest" description="Disordered" evidence="5">
    <location>
        <begin position="1"/>
        <end position="74"/>
    </location>
</feature>
<proteinExistence type="predicted"/>
<gene>
    <name evidence="8" type="ORF">KUF71_025925</name>
</gene>
<dbReference type="GO" id="GO:0004386">
    <property type="term" value="F:helicase activity"/>
    <property type="evidence" value="ECO:0007669"/>
    <property type="project" value="UniProtKB-KW"/>
</dbReference>
<dbReference type="EMBL" id="JAHWGI010000614">
    <property type="protein sequence ID" value="KAK3916824.1"/>
    <property type="molecule type" value="Genomic_DNA"/>
</dbReference>
<feature type="compositionally biased region" description="Pro residues" evidence="5">
    <location>
        <begin position="35"/>
        <end position="44"/>
    </location>
</feature>
<keyword evidence="9" id="KW-1185">Reference proteome</keyword>
<dbReference type="Gene3D" id="1.10.150.20">
    <property type="entry name" value="5' to 3' exonuclease, C-terminal subdomain"/>
    <property type="match status" value="1"/>
</dbReference>
<feature type="region of interest" description="Disordered" evidence="5">
    <location>
        <begin position="88"/>
        <end position="121"/>
    </location>
</feature>
<evidence type="ECO:0000313" key="9">
    <source>
        <dbReference type="Proteomes" id="UP001219518"/>
    </source>
</evidence>
<keyword evidence="1" id="KW-0547">Nucleotide-binding</keyword>
<dbReference type="Proteomes" id="UP001219518">
    <property type="component" value="Unassembled WGS sequence"/>
</dbReference>
<evidence type="ECO:0000313" key="8">
    <source>
        <dbReference type="EMBL" id="KAK3916824.1"/>
    </source>
</evidence>
<evidence type="ECO:0000256" key="3">
    <source>
        <dbReference type="ARBA" id="ARBA00022806"/>
    </source>
</evidence>
<dbReference type="PANTHER" id="PTHR47961">
    <property type="entry name" value="DNA POLYMERASE THETA, PUTATIVE (AFU_ORTHOLOGUE AFUA_1G05260)-RELATED"/>
    <property type="match status" value="1"/>
</dbReference>
<dbReference type="AlphaFoldDB" id="A0AAE1H983"/>
<evidence type="ECO:0000256" key="5">
    <source>
        <dbReference type="SAM" id="MobiDB-lite"/>
    </source>
</evidence>
<dbReference type="SUPFAM" id="SSF158702">
    <property type="entry name" value="Sec63 N-terminal domain-like"/>
    <property type="match status" value="1"/>
</dbReference>
<accession>A0AAE1H983</accession>
<feature type="compositionally biased region" description="Basic and acidic residues" evidence="5">
    <location>
        <begin position="1"/>
        <end position="13"/>
    </location>
</feature>
<dbReference type="PROSITE" id="PS51194">
    <property type="entry name" value="HELICASE_CTER"/>
    <property type="match status" value="1"/>
</dbReference>
<keyword evidence="3 8" id="KW-0347">Helicase</keyword>
<feature type="domain" description="Helicase ATP-binding" evidence="6">
    <location>
        <begin position="153"/>
        <end position="339"/>
    </location>
</feature>
<sequence length="1047" mass="114549">QAEHQKDDRADHHDDDDDDDDVRVEQDRPTTSTTSPPPPPPPPSAASSSTSSSTTTYRQPTRTAGHPPHGDEPSVLRAASALFATRAPDDGDAAATPATPSSSSSPSCYGSSQPADTAQDDDNFFGLGSRVRRAVYKVCRIHSLHPWQTAALRTHISAAHNGLVLAPTSAGKTLVGLVLMLRALLLHDRDAVLTLPYVALVHEKVEQFRRLAAEVTVQAGTTFEVQEYAGSRGQLPLPPKTTSLRTVFVCTVEKAAVVWRQVLAARTRHPHGDVPNIALFVMDEVHMLADPQRGQTLEELIVSVLFWAGSATTILALSATVGNPHDVATFLGAGQAERCTVHRVHHRPTAALTEYAVVDGAAFPVQRTSDGGPGRVHFEGPPPPPPPPAAADAAPHAVHLLSTTDLLQDISILGEDPARLWIMTHQRLLAPHSALVHVRLPHRDASLAVRYPKPDHVPEYITKASAEVRARAAAAAAAATHTAYFTTPASILTERRNIIAHLDQESRRMVSPVLVDGIAEGVAFHSAALHPVERRAVEEAYLRKVVRVICCTTTLAAGVNLPAHRVIIRSPRLGGEFTTCSRYLQMIGRAGRDPDTAQVADAYIIIQHKDVGHFSAMVENHLEPIRSQMNQAESFFRRHARGATTTVPTPPPTTTTSHPYTGITRLVLSALAAAAPQKLAFHDLLRAYRLTLLYQQHTQAADDPPTPAALEPLCTELKALVTRGHVAVWIRDAQHIGGLREATERESILFCDTIISPHDTTDLSEIHLTLTPFTTATLAASIDLDDAQRFVKEATDLQGRVSLHNPLALLFLSLHEDLVRPLSGGDDVTLVNTEIGRSFQQHPDLDTFHALGLTQADLDRWITAAHRSDVHLTSRIARLWSALFATQICLHPDSYESLCLRFGFDRGAAMELTSNLAGRCANLRTFCLTHNAFWWYPPLAQAVIGRLNDACEDELRQLLNIKHVTKQRARDLYNMGCRTIADVAAMRPDDISDRIRYLGRWRAVEMYLDARRRVALEAMGHAAKCQHRYDALQRGEPLASTDVLSQQ</sequence>
<comment type="caution">
    <text evidence="8">The sequence shown here is derived from an EMBL/GenBank/DDBJ whole genome shotgun (WGS) entry which is preliminary data.</text>
</comment>
<evidence type="ECO:0000256" key="2">
    <source>
        <dbReference type="ARBA" id="ARBA00022801"/>
    </source>
</evidence>
<dbReference type="GO" id="GO:0003676">
    <property type="term" value="F:nucleic acid binding"/>
    <property type="evidence" value="ECO:0007669"/>
    <property type="project" value="InterPro"/>
</dbReference>
<dbReference type="Gene3D" id="3.40.50.300">
    <property type="entry name" value="P-loop containing nucleotide triphosphate hydrolases"/>
    <property type="match status" value="2"/>
</dbReference>
<dbReference type="InterPro" id="IPR050474">
    <property type="entry name" value="Hel308_SKI2-like"/>
</dbReference>
<keyword evidence="2" id="KW-0378">Hydrolase</keyword>
<organism evidence="8 9">
    <name type="scientific">Frankliniella fusca</name>
    <dbReference type="NCBI Taxonomy" id="407009"/>
    <lineage>
        <taxon>Eukaryota</taxon>
        <taxon>Metazoa</taxon>
        <taxon>Ecdysozoa</taxon>
        <taxon>Arthropoda</taxon>
        <taxon>Hexapoda</taxon>
        <taxon>Insecta</taxon>
        <taxon>Pterygota</taxon>
        <taxon>Neoptera</taxon>
        <taxon>Paraneoptera</taxon>
        <taxon>Thysanoptera</taxon>
        <taxon>Terebrantia</taxon>
        <taxon>Thripoidea</taxon>
        <taxon>Thripidae</taxon>
        <taxon>Frankliniella</taxon>
    </lineage>
</organism>
<feature type="region of interest" description="Disordered" evidence="5">
    <location>
        <begin position="371"/>
        <end position="393"/>
    </location>
</feature>
<evidence type="ECO:0000256" key="4">
    <source>
        <dbReference type="ARBA" id="ARBA00022840"/>
    </source>
</evidence>
<evidence type="ECO:0000256" key="1">
    <source>
        <dbReference type="ARBA" id="ARBA00022741"/>
    </source>
</evidence>
<evidence type="ECO:0000259" key="6">
    <source>
        <dbReference type="PROSITE" id="PS51192"/>
    </source>
</evidence>
<dbReference type="InterPro" id="IPR011545">
    <property type="entry name" value="DEAD/DEAH_box_helicase_dom"/>
</dbReference>
<dbReference type="SMART" id="SM00487">
    <property type="entry name" value="DEXDc"/>
    <property type="match status" value="1"/>
</dbReference>
<dbReference type="GO" id="GO:0016787">
    <property type="term" value="F:hydrolase activity"/>
    <property type="evidence" value="ECO:0007669"/>
    <property type="project" value="UniProtKB-KW"/>
</dbReference>
<dbReference type="InterPro" id="IPR014001">
    <property type="entry name" value="Helicase_ATP-bd"/>
</dbReference>
<feature type="compositionally biased region" description="Low complexity" evidence="5">
    <location>
        <begin position="45"/>
        <end position="56"/>
    </location>
</feature>
<dbReference type="Pfam" id="PF00271">
    <property type="entry name" value="Helicase_C"/>
    <property type="match status" value="1"/>
</dbReference>
<evidence type="ECO:0000259" key="7">
    <source>
        <dbReference type="PROSITE" id="PS51194"/>
    </source>
</evidence>
<reference evidence="8" key="1">
    <citation type="submission" date="2021-07" db="EMBL/GenBank/DDBJ databases">
        <authorList>
            <person name="Catto M.A."/>
            <person name="Jacobson A."/>
            <person name="Kennedy G."/>
            <person name="Labadie P."/>
            <person name="Hunt B.G."/>
            <person name="Srinivasan R."/>
        </authorList>
    </citation>
    <scope>NUCLEOTIDE SEQUENCE</scope>
    <source>
        <strain evidence="8">PL_HMW_Pooled</strain>
        <tissue evidence="8">Head</tissue>
    </source>
</reference>
<name>A0AAE1H983_9NEOP</name>
<keyword evidence="4" id="KW-0067">ATP-binding</keyword>
<dbReference type="InterPro" id="IPR001650">
    <property type="entry name" value="Helicase_C-like"/>
</dbReference>
<dbReference type="Pfam" id="PF00270">
    <property type="entry name" value="DEAD"/>
    <property type="match status" value="1"/>
</dbReference>
<dbReference type="SMART" id="SM00490">
    <property type="entry name" value="HELICc"/>
    <property type="match status" value="1"/>
</dbReference>
<dbReference type="GO" id="GO:0005524">
    <property type="term" value="F:ATP binding"/>
    <property type="evidence" value="ECO:0007669"/>
    <property type="project" value="UniProtKB-KW"/>
</dbReference>
<protein>
    <submittedName>
        <fullName evidence="8">Helicase and polymerase-containing protein TEBICHI</fullName>
    </submittedName>
</protein>